<keyword evidence="3" id="KW-0732">Signal</keyword>
<dbReference type="Proteomes" id="UP001107558">
    <property type="component" value="Chromosome 2"/>
</dbReference>
<gene>
    <name evidence="4" type="ORF">PVAND_006687</name>
</gene>
<sequence length="163" mass="18521">MWSGTVCTPTDTTEKQVTIKKTKFVNDPKLANLGDVTINIKEHNACKCLCRKTASDCNSLQKFVKNQCRCECLNKKEEGECAQNPKKLFDTNSCACICRETKECNTGLRYDQETCSCQPSTETNTESEPEMDEFLLHFGEHDVQNEPYEPTVDIKYETEVALQ</sequence>
<comment type="caution">
    <text evidence="4">The sequence shown here is derived from an EMBL/GenBank/DDBJ whole genome shotgun (WGS) entry which is preliminary data.</text>
</comment>
<dbReference type="EMBL" id="JADBJN010000002">
    <property type="protein sequence ID" value="KAG5676883.1"/>
    <property type="molecule type" value="Genomic_DNA"/>
</dbReference>
<keyword evidence="5" id="KW-1185">Reference proteome</keyword>
<dbReference type="InterPro" id="IPR029034">
    <property type="entry name" value="Cystine-knot_cytokine"/>
</dbReference>
<keyword evidence="2" id="KW-0964">Secreted</keyword>
<evidence type="ECO:0000256" key="3">
    <source>
        <dbReference type="ARBA" id="ARBA00022729"/>
    </source>
</evidence>
<dbReference type="Pfam" id="PF03128">
    <property type="entry name" value="CXCXC"/>
    <property type="match status" value="1"/>
</dbReference>
<evidence type="ECO:0000256" key="2">
    <source>
        <dbReference type="ARBA" id="ARBA00022525"/>
    </source>
</evidence>
<accession>A0A9J6C4Y6</accession>
<evidence type="ECO:0000256" key="1">
    <source>
        <dbReference type="ARBA" id="ARBA00004613"/>
    </source>
</evidence>
<name>A0A9J6C4Y6_POLVA</name>
<evidence type="ECO:0000313" key="5">
    <source>
        <dbReference type="Proteomes" id="UP001107558"/>
    </source>
</evidence>
<dbReference type="InterPro" id="IPR004153">
    <property type="entry name" value="CXCXC_repeat"/>
</dbReference>
<comment type="subcellular location">
    <subcellularLocation>
        <location evidence="1">Secreted</location>
    </subcellularLocation>
</comment>
<protein>
    <submittedName>
        <fullName evidence="4">Uncharacterized protein</fullName>
    </submittedName>
</protein>
<proteinExistence type="predicted"/>
<organism evidence="4 5">
    <name type="scientific">Polypedilum vanderplanki</name>
    <name type="common">Sleeping chironomid midge</name>
    <dbReference type="NCBI Taxonomy" id="319348"/>
    <lineage>
        <taxon>Eukaryota</taxon>
        <taxon>Metazoa</taxon>
        <taxon>Ecdysozoa</taxon>
        <taxon>Arthropoda</taxon>
        <taxon>Hexapoda</taxon>
        <taxon>Insecta</taxon>
        <taxon>Pterygota</taxon>
        <taxon>Neoptera</taxon>
        <taxon>Endopterygota</taxon>
        <taxon>Diptera</taxon>
        <taxon>Nematocera</taxon>
        <taxon>Chironomoidea</taxon>
        <taxon>Chironomidae</taxon>
        <taxon>Chironominae</taxon>
        <taxon>Polypedilum</taxon>
        <taxon>Polypedilum</taxon>
    </lineage>
</organism>
<dbReference type="AlphaFoldDB" id="A0A9J6C4Y6"/>
<dbReference type="Gene3D" id="2.10.90.10">
    <property type="entry name" value="Cystine-knot cytokines"/>
    <property type="match status" value="1"/>
</dbReference>
<evidence type="ECO:0000313" key="4">
    <source>
        <dbReference type="EMBL" id="KAG5676883.1"/>
    </source>
</evidence>
<reference evidence="4" key="1">
    <citation type="submission" date="2021-03" db="EMBL/GenBank/DDBJ databases">
        <title>Chromosome level genome of the anhydrobiotic midge Polypedilum vanderplanki.</title>
        <authorList>
            <person name="Yoshida Y."/>
            <person name="Kikawada T."/>
            <person name="Gusev O."/>
        </authorList>
    </citation>
    <scope>NUCLEOTIDE SEQUENCE</scope>
    <source>
        <strain evidence="4">NIAS01</strain>
        <tissue evidence="4">Whole body or cell culture</tissue>
    </source>
</reference>
<dbReference type="OrthoDB" id="8878063at2759"/>